<feature type="region of interest" description="Disordered" evidence="1">
    <location>
        <begin position="344"/>
        <end position="366"/>
    </location>
</feature>
<feature type="compositionally biased region" description="Low complexity" evidence="1">
    <location>
        <begin position="344"/>
        <end position="363"/>
    </location>
</feature>
<feature type="region of interest" description="Disordered" evidence="1">
    <location>
        <begin position="490"/>
        <end position="510"/>
    </location>
</feature>
<name>A0A7S3K024_9STRA</name>
<evidence type="ECO:0000256" key="1">
    <source>
        <dbReference type="SAM" id="MobiDB-lite"/>
    </source>
</evidence>
<feature type="compositionally biased region" description="Polar residues" evidence="1">
    <location>
        <begin position="500"/>
        <end position="509"/>
    </location>
</feature>
<feature type="compositionally biased region" description="Low complexity" evidence="1">
    <location>
        <begin position="490"/>
        <end position="499"/>
    </location>
</feature>
<protein>
    <submittedName>
        <fullName evidence="2">Uncharacterized protein</fullName>
    </submittedName>
</protein>
<gene>
    <name evidence="2" type="ORF">ALAG00032_LOCUS9822</name>
</gene>
<dbReference type="AlphaFoldDB" id="A0A7S3K024"/>
<accession>A0A7S3K024</accession>
<dbReference type="EMBL" id="HBIJ01014659">
    <property type="protein sequence ID" value="CAE0369059.1"/>
    <property type="molecule type" value="Transcribed_RNA"/>
</dbReference>
<proteinExistence type="predicted"/>
<organism evidence="2">
    <name type="scientific">Aureoumbra lagunensis</name>
    <dbReference type="NCBI Taxonomy" id="44058"/>
    <lineage>
        <taxon>Eukaryota</taxon>
        <taxon>Sar</taxon>
        <taxon>Stramenopiles</taxon>
        <taxon>Ochrophyta</taxon>
        <taxon>Pelagophyceae</taxon>
        <taxon>Pelagomonadales</taxon>
        <taxon>Aureoumbra</taxon>
    </lineage>
</organism>
<reference evidence="2" key="1">
    <citation type="submission" date="2021-01" db="EMBL/GenBank/DDBJ databases">
        <authorList>
            <person name="Corre E."/>
            <person name="Pelletier E."/>
            <person name="Niang G."/>
            <person name="Scheremetjew M."/>
            <person name="Finn R."/>
            <person name="Kale V."/>
            <person name="Holt S."/>
            <person name="Cochrane G."/>
            <person name="Meng A."/>
            <person name="Brown T."/>
            <person name="Cohen L."/>
        </authorList>
    </citation>
    <scope>NUCLEOTIDE SEQUENCE</scope>
    <source>
        <strain evidence="2">CCMP1510</strain>
    </source>
</reference>
<sequence>MSPTIVTANDSDVETIATVTSLATHGSLYVDTSTNTLASHATYDDLSSCYTAIFDNYESNARYSYAVNGTPPIGASEFILDKPIAENTIGNLTAYDDKLFSSHTIKIVAFAFGKPFTGNDNNLSIIIASSVTENTALLNRSLSFAHDDEEPSLDQNLVVFEDPADDNDLAVIEVMFTTRIALRRVKNTITFKFDIVLDDTTVSIIVSIDCLDTEHPAQSTHSTATTTTRYGTRLIDATRSDTVTVHADIFPDFAAIVKQLLFLFGRHTTIRNELDLVYVNHDAVLEHFVVALGTSCNTSLPIPTEIADTDANVVSLDVHEALAILQPFVFDHRMRTLYYATTSDSANSSDTSAPATTPTDISTVPPCLNTIDATGDILDIGTTASHTPNAETVETEVIDTPDTVTLSSDTSITNRHNSLVSTRPVPAITTSCMSKADIDPPSRDASETANPDTDEQMIFLNNLLEQNQSLKAKFLDLKNILIDHLISSNSDSNDSSAHLTTDSSKSVTPTHDLVSEGVQTIVANQVNHNATLILDHDLNLNALRSMTTGVMSKATTWRTVFDATQAICDDIRFDLNTLLSESTLIESLQADDSFTFNSIARRCQILFDQQAALCKDIDSIHADRDTLLEHLASVSENLYALCQNGLSICSNSVDTTDFLVEYCTSFVEAFDITINQLTGFINALDVALSSNDFDTLIVTGQHITAHVQTLVKLLDKQFDLCCFDIQLLNQRLLKYQNDIVENLTSSQLDCDPTSSSLDHNAQCIVSEITSSVSNRSTRSYDDATRSTEATMPHCLGKSIDTGSLTAMPNVLAVECAVYYVREVTTLVFSVSSNHLVPDSVTYQEVLSWIKDALATKTHDTLPLFKEYLLSRYNKLKLFLQSDLSCT</sequence>
<evidence type="ECO:0000313" key="2">
    <source>
        <dbReference type="EMBL" id="CAE0369059.1"/>
    </source>
</evidence>